<dbReference type="Proteomes" id="UP000487117">
    <property type="component" value="Unassembled WGS sequence"/>
</dbReference>
<comment type="caution">
    <text evidence="4">The sequence shown here is derived from an EMBL/GenBank/DDBJ whole genome shotgun (WGS) entry which is preliminary data.</text>
</comment>
<evidence type="ECO:0000313" key="5">
    <source>
        <dbReference type="Proteomes" id="UP000487117"/>
    </source>
</evidence>
<proteinExistence type="inferred from homology"/>
<dbReference type="SUPFAM" id="SSF51735">
    <property type="entry name" value="NAD(P)-binding Rossmann-fold domains"/>
    <property type="match status" value="1"/>
</dbReference>
<dbReference type="InterPro" id="IPR036291">
    <property type="entry name" value="NAD(P)-bd_dom_sf"/>
</dbReference>
<evidence type="ECO:0000313" key="4">
    <source>
        <dbReference type="EMBL" id="KAF1016971.1"/>
    </source>
</evidence>
<gene>
    <name evidence="4" type="primary">fcl</name>
    <name evidence="4" type="ORF">GAK31_00230</name>
</gene>
<evidence type="ECO:0000259" key="3">
    <source>
        <dbReference type="Pfam" id="PF01370"/>
    </source>
</evidence>
<dbReference type="PANTHER" id="PTHR10366:SF564">
    <property type="entry name" value="STEROL-4-ALPHA-CARBOXYLATE 3-DEHYDROGENASE, DECARBOXYLATING"/>
    <property type="match status" value="1"/>
</dbReference>
<dbReference type="EMBL" id="WNDS01000001">
    <property type="protein sequence ID" value="KAF1016971.1"/>
    <property type="molecule type" value="Genomic_DNA"/>
</dbReference>
<dbReference type="Pfam" id="PF01370">
    <property type="entry name" value="Epimerase"/>
    <property type="match status" value="1"/>
</dbReference>
<feature type="domain" description="NAD-dependent epimerase/dehydratase" evidence="3">
    <location>
        <begin position="5"/>
        <end position="243"/>
    </location>
</feature>
<comment type="similarity">
    <text evidence="2">Belongs to the NAD(P)-dependent epimerase/dehydratase family. Dihydroflavonol-4-reductase subfamily.</text>
</comment>
<dbReference type="InterPro" id="IPR050425">
    <property type="entry name" value="NAD(P)_dehydrat-like"/>
</dbReference>
<sequence length="339" mass="36436">MNQTVLVTGGTGFVAGWCIADLLRRGYRVRTTVRDTPRAGPLLDALATHGVPLDRLSVHTADLTRDAGWAEAMQGCAYVLHVASPLGIAGNEAAATLEAAACEGTLRVLRAAVDAGVGRVVMTSAATTATPPLQSPDSLSDESVWFDPQEADVDGYRRSKRLAERAAWAFMAEHGGATELVTVLPGAVFGPLLSTQSVGSVQVIAKLLQGALPALPRLGLEVVDVRDVADIHIRAMTTPDIGGQRFLAVGEFLWMRDIAALLRAQLGPEAARVPTRAMPDWAFRLLARVQPQMRAMVPRLGRQHCHNWQKARVELGWSPRPARLTVLDCARSLRREGVA</sequence>
<organism evidence="4 5">
    <name type="scientific">Stenotrophomonas maltophilia</name>
    <name type="common">Pseudomonas maltophilia</name>
    <name type="synonym">Xanthomonas maltophilia</name>
    <dbReference type="NCBI Taxonomy" id="40324"/>
    <lineage>
        <taxon>Bacteria</taxon>
        <taxon>Pseudomonadati</taxon>
        <taxon>Pseudomonadota</taxon>
        <taxon>Gammaproteobacteria</taxon>
        <taxon>Lysobacterales</taxon>
        <taxon>Lysobacteraceae</taxon>
        <taxon>Stenotrophomonas</taxon>
        <taxon>Stenotrophomonas maltophilia group</taxon>
    </lineage>
</organism>
<evidence type="ECO:0000256" key="1">
    <source>
        <dbReference type="ARBA" id="ARBA00023002"/>
    </source>
</evidence>
<keyword evidence="1" id="KW-0560">Oxidoreductase</keyword>
<protein>
    <submittedName>
        <fullName evidence="4">GDP-L-fucose synthase</fullName>
    </submittedName>
</protein>
<dbReference type="FunFam" id="3.40.50.720:FF:000336">
    <property type="entry name" value="Aldehyde reductase"/>
    <property type="match status" value="1"/>
</dbReference>
<name>A0A7V8FJ27_STEMA</name>
<accession>A0A7V8FJ27</accession>
<evidence type="ECO:0000256" key="2">
    <source>
        <dbReference type="ARBA" id="ARBA00023445"/>
    </source>
</evidence>
<dbReference type="InterPro" id="IPR001509">
    <property type="entry name" value="Epimerase_deHydtase"/>
</dbReference>
<reference evidence="5" key="1">
    <citation type="journal article" date="2020" name="MBio">
        <title>Horizontal gene transfer to a defensive symbiont with a reduced genome amongst a multipartite beetle microbiome.</title>
        <authorList>
            <person name="Waterworth S.C."/>
            <person name="Florez L.V."/>
            <person name="Rees E.R."/>
            <person name="Hertweck C."/>
            <person name="Kaltenpoth M."/>
            <person name="Kwan J.C."/>
        </authorList>
    </citation>
    <scope>NUCLEOTIDE SEQUENCE [LARGE SCALE GENOMIC DNA]</scope>
</reference>
<dbReference type="PANTHER" id="PTHR10366">
    <property type="entry name" value="NAD DEPENDENT EPIMERASE/DEHYDRATASE"/>
    <property type="match status" value="1"/>
</dbReference>
<dbReference type="GO" id="GO:0016616">
    <property type="term" value="F:oxidoreductase activity, acting on the CH-OH group of donors, NAD or NADP as acceptor"/>
    <property type="evidence" value="ECO:0007669"/>
    <property type="project" value="TreeGrafter"/>
</dbReference>
<dbReference type="Gene3D" id="3.40.50.720">
    <property type="entry name" value="NAD(P)-binding Rossmann-like Domain"/>
    <property type="match status" value="1"/>
</dbReference>
<dbReference type="AlphaFoldDB" id="A0A7V8FJ27"/>